<dbReference type="RefSeq" id="YP_010660629.1">
    <property type="nucleotide sequence ID" value="NC_070878.1"/>
</dbReference>
<keyword evidence="2" id="KW-1185">Reference proteome</keyword>
<dbReference type="KEGG" id="vg:77936648"/>
<dbReference type="GeneID" id="77936648"/>
<proteinExistence type="predicted"/>
<dbReference type="EMBL" id="MZ359091">
    <property type="protein sequence ID" value="QWY14491.1"/>
    <property type="molecule type" value="Genomic_DNA"/>
</dbReference>
<evidence type="ECO:0000313" key="2">
    <source>
        <dbReference type="Proteomes" id="UP001046399"/>
    </source>
</evidence>
<evidence type="ECO:0000313" key="1">
    <source>
        <dbReference type="EMBL" id="QWY14491.1"/>
    </source>
</evidence>
<sequence>MLPSFVVIKSFASTKLSFNLSTESMLRKLLTILSAIVYTSYLYRFQLNSKKNPKIPL</sequence>
<organism evidence="1 2">
    <name type="scientific">Staphylococcus phage JPL-50</name>
    <dbReference type="NCBI Taxonomy" id="2851077"/>
    <lineage>
        <taxon>Viruses</taxon>
        <taxon>Duplodnaviria</taxon>
        <taxon>Heunggongvirae</taxon>
        <taxon>Uroviricota</taxon>
        <taxon>Caudoviricetes</taxon>
        <taxon>Rountreeviridae</taxon>
        <taxon>Rakietenvirinae</taxon>
        <taxon>Rosenblumvirus</taxon>
        <taxon>Rosenblumvirus jpl50</taxon>
    </lineage>
</organism>
<protein>
    <submittedName>
        <fullName evidence="1">Transposase</fullName>
    </submittedName>
</protein>
<name>A0A8F3C9S7_9CAUD</name>
<reference evidence="1" key="1">
    <citation type="submission" date="2021-06" db="EMBL/GenBank/DDBJ databases">
        <authorList>
            <person name="Xu H."/>
        </authorList>
    </citation>
    <scope>NUCLEOTIDE SEQUENCE</scope>
</reference>
<accession>A0A8F3C9S7</accession>
<dbReference type="Proteomes" id="UP001046399">
    <property type="component" value="Segment"/>
</dbReference>